<evidence type="ECO:0000256" key="5">
    <source>
        <dbReference type="ARBA" id="ARBA00022801"/>
    </source>
</evidence>
<dbReference type="AlphaFoldDB" id="A0A1V6M3R1"/>
<dbReference type="InterPro" id="IPR037235">
    <property type="entry name" value="TRCF-like_C_D7"/>
</dbReference>
<evidence type="ECO:0000256" key="3">
    <source>
        <dbReference type="ARBA" id="ARBA00022741"/>
    </source>
</evidence>
<dbReference type="NCBIfam" id="TIGR00580">
    <property type="entry name" value="mfd"/>
    <property type="match status" value="1"/>
</dbReference>
<dbReference type="SMART" id="SM00982">
    <property type="entry name" value="TRCF"/>
    <property type="match status" value="1"/>
</dbReference>
<evidence type="ECO:0000259" key="14">
    <source>
        <dbReference type="PROSITE" id="PS51192"/>
    </source>
</evidence>
<feature type="domain" description="Helicase ATP-binding" evidence="14">
    <location>
        <begin position="601"/>
        <end position="762"/>
    </location>
</feature>
<dbReference type="InterPro" id="IPR003711">
    <property type="entry name" value="CarD-like/TRCF_RID"/>
</dbReference>
<dbReference type="Gene3D" id="2.40.10.170">
    <property type="match status" value="1"/>
</dbReference>
<evidence type="ECO:0000256" key="8">
    <source>
        <dbReference type="ARBA" id="ARBA00023125"/>
    </source>
</evidence>
<dbReference type="InterPro" id="IPR014001">
    <property type="entry name" value="Helicase_ATP-bd"/>
</dbReference>
<dbReference type="InterPro" id="IPR036101">
    <property type="entry name" value="CarD-like/TRCF_RID_sf"/>
</dbReference>
<evidence type="ECO:0000313" key="16">
    <source>
        <dbReference type="EMBL" id="OQD47017.1"/>
    </source>
</evidence>
<dbReference type="GO" id="GO:0000716">
    <property type="term" value="P:transcription-coupled nucleotide-excision repair, DNA damage recognition"/>
    <property type="evidence" value="ECO:0007669"/>
    <property type="project" value="UniProtKB-UniRule"/>
</dbReference>
<comment type="function">
    <text evidence="13">Couples transcription and DNA repair by recognizing RNA polymerase (RNAP) stalled at DNA lesions. Mediates ATP-dependent release of RNAP and its truncated transcript from the DNA, and recruitment of nucleotide excision repair machinery to the damaged site.</text>
</comment>
<dbReference type="GO" id="GO:0005737">
    <property type="term" value="C:cytoplasm"/>
    <property type="evidence" value="ECO:0007669"/>
    <property type="project" value="UniProtKB-SubCell"/>
</dbReference>
<dbReference type="Gene3D" id="3.40.50.300">
    <property type="entry name" value="P-loop containing nucleotide triphosphate hydrolases"/>
    <property type="match status" value="2"/>
</dbReference>
<dbReference type="SUPFAM" id="SSF141259">
    <property type="entry name" value="CarD-like"/>
    <property type="match status" value="1"/>
</dbReference>
<dbReference type="InterPro" id="IPR004576">
    <property type="entry name" value="Mfd"/>
</dbReference>
<keyword evidence="17" id="KW-1185">Reference proteome</keyword>
<dbReference type="GO" id="GO:0003684">
    <property type="term" value="F:damaged DNA binding"/>
    <property type="evidence" value="ECO:0007669"/>
    <property type="project" value="InterPro"/>
</dbReference>
<evidence type="ECO:0000256" key="12">
    <source>
        <dbReference type="ARBA" id="ARBA00070128"/>
    </source>
</evidence>
<evidence type="ECO:0000256" key="9">
    <source>
        <dbReference type="ARBA" id="ARBA00023204"/>
    </source>
</evidence>
<keyword evidence="8 13" id="KW-0238">DNA-binding</keyword>
<feature type="domain" description="Helicase C-terminal" evidence="15">
    <location>
        <begin position="783"/>
        <end position="937"/>
    </location>
</feature>
<evidence type="ECO:0000256" key="7">
    <source>
        <dbReference type="ARBA" id="ARBA00022840"/>
    </source>
</evidence>
<keyword evidence="3 13" id="KW-0547">Nucleotide-binding</keyword>
<dbReference type="Proteomes" id="UP000242219">
    <property type="component" value="Unassembled WGS sequence"/>
</dbReference>
<evidence type="ECO:0000256" key="10">
    <source>
        <dbReference type="ARBA" id="ARBA00061104"/>
    </source>
</evidence>
<evidence type="ECO:0000256" key="6">
    <source>
        <dbReference type="ARBA" id="ARBA00022806"/>
    </source>
</evidence>
<dbReference type="InterPro" id="IPR011545">
    <property type="entry name" value="DEAD/DEAH_box_helicase_dom"/>
</dbReference>
<dbReference type="InterPro" id="IPR041471">
    <property type="entry name" value="UvrB_inter"/>
</dbReference>
<dbReference type="Gene3D" id="3.90.1150.50">
    <property type="entry name" value="Transcription-repair-coupling factor, D7 domain"/>
    <property type="match status" value="1"/>
</dbReference>
<keyword evidence="6" id="KW-0347">Helicase</keyword>
<dbReference type="InterPro" id="IPR005118">
    <property type="entry name" value="TRCF_C"/>
</dbReference>
<dbReference type="InterPro" id="IPR001650">
    <property type="entry name" value="Helicase_C-like"/>
</dbReference>
<dbReference type="Pfam" id="PF17757">
    <property type="entry name" value="UvrB_inter"/>
    <property type="match status" value="1"/>
</dbReference>
<dbReference type="EC" id="3.6.4.-" evidence="13"/>
<evidence type="ECO:0000313" key="17">
    <source>
        <dbReference type="Proteomes" id="UP000242219"/>
    </source>
</evidence>
<dbReference type="SMART" id="SM00490">
    <property type="entry name" value="HELICc"/>
    <property type="match status" value="1"/>
</dbReference>
<dbReference type="SUPFAM" id="SSF52540">
    <property type="entry name" value="P-loop containing nucleoside triphosphate hydrolases"/>
    <property type="match status" value="4"/>
</dbReference>
<dbReference type="GO" id="GO:0003678">
    <property type="term" value="F:DNA helicase activity"/>
    <property type="evidence" value="ECO:0007669"/>
    <property type="project" value="TreeGrafter"/>
</dbReference>
<dbReference type="PANTHER" id="PTHR47964">
    <property type="entry name" value="ATP-DEPENDENT DNA HELICASE HOMOLOG RECG, CHLOROPLASTIC"/>
    <property type="match status" value="1"/>
</dbReference>
<comment type="similarity">
    <text evidence="10 13">In the N-terminal section; belongs to the UvrB family.</text>
</comment>
<dbReference type="Pfam" id="PF03461">
    <property type="entry name" value="TRCF"/>
    <property type="match status" value="1"/>
</dbReference>
<evidence type="ECO:0000256" key="13">
    <source>
        <dbReference type="HAMAP-Rule" id="MF_00969"/>
    </source>
</evidence>
<evidence type="ECO:0000259" key="15">
    <source>
        <dbReference type="PROSITE" id="PS51194"/>
    </source>
</evidence>
<keyword evidence="5 13" id="KW-0378">Hydrolase</keyword>
<evidence type="ECO:0000256" key="4">
    <source>
        <dbReference type="ARBA" id="ARBA00022763"/>
    </source>
</evidence>
<dbReference type="GO" id="GO:0005524">
    <property type="term" value="F:ATP binding"/>
    <property type="evidence" value="ECO:0007669"/>
    <property type="project" value="UniProtKB-UniRule"/>
</dbReference>
<dbReference type="InterPro" id="IPR047112">
    <property type="entry name" value="RecG/Mfd"/>
</dbReference>
<reference evidence="16 17" key="1">
    <citation type="journal article" date="2016" name="Genome Announc.">
        <title>Draft Genome Sequence of the Anaerobic Ammonium-Oxidizing Bacterium 'Candidatus Brocadia sp. 40'.</title>
        <authorList>
            <person name="Ali M."/>
            <person name="Haroon M.F."/>
            <person name="Narita Y."/>
            <person name="Zhang L."/>
            <person name="Rangel Shaw D."/>
            <person name="Okabe S."/>
            <person name="Saikaly P.E."/>
        </authorList>
    </citation>
    <scope>NUCLEOTIDE SEQUENCE [LARGE SCALE GENOMIC DNA]</scope>
    <source>
        <strain evidence="16 17">40</strain>
    </source>
</reference>
<keyword evidence="7 13" id="KW-0067">ATP-binding</keyword>
<comment type="similarity">
    <text evidence="11 13">In the C-terminal section; belongs to the helicase family. RecG subfamily.</text>
</comment>
<dbReference type="Gene3D" id="3.30.2060.10">
    <property type="entry name" value="Penicillin-binding protein 1b domain"/>
    <property type="match status" value="1"/>
</dbReference>
<evidence type="ECO:0000256" key="1">
    <source>
        <dbReference type="ARBA" id="ARBA00004496"/>
    </source>
</evidence>
<dbReference type="GO" id="GO:0006355">
    <property type="term" value="P:regulation of DNA-templated transcription"/>
    <property type="evidence" value="ECO:0007669"/>
    <property type="project" value="UniProtKB-UniRule"/>
</dbReference>
<dbReference type="Pfam" id="PF00271">
    <property type="entry name" value="Helicase_C"/>
    <property type="match status" value="1"/>
</dbReference>
<keyword evidence="2 13" id="KW-0963">Cytoplasm</keyword>
<dbReference type="EMBL" id="MJUW02000007">
    <property type="protein sequence ID" value="OQD47017.1"/>
    <property type="molecule type" value="Genomic_DNA"/>
</dbReference>
<dbReference type="FunFam" id="3.40.50.300:FF:000546">
    <property type="entry name" value="Transcription-repair-coupling factor"/>
    <property type="match status" value="1"/>
</dbReference>
<dbReference type="SMART" id="SM01058">
    <property type="entry name" value="CarD_TRCF"/>
    <property type="match status" value="1"/>
</dbReference>
<comment type="caution">
    <text evidence="16">The sequence shown here is derived from an EMBL/GenBank/DDBJ whole genome shotgun (WGS) entry which is preliminary data.</text>
</comment>
<sequence length="1119" mass="128439">MKDFLKLLQAHKQYKEITRSLQSGKDCSVNGLWGSSALFLTAALVDERLRADKVAPLILLVVSHIEEAENDFEDLQTFLPGHTSLFPAVENIYDADFADNSDTQTQRIHVLNRILHNYIPAESRADIIVAPVQGLLQPVPSPKMLSDNILKIQRNREHPQGELIAWLHDHHYHLASQVENAGEYALRGGIIDIFPFASDTPYRIEFFGDEVESIRRFHVESQISDQELDNCQILALDTMNKIRNDIQSETKKTSLLSYLGKDTLVILKEPLNIEERARTMLTSLGFHDEISRDVKEDSDKQSSFRKCSDRDDSQHTSFERNSVFSYEEVFCQLNSFRKVTVSKLPVTSSRDDYPFHVKLVDSFPHKIQEITTELGRIIEASDRTVVFCNNEAEEQRFQEIIAGSGIKKSHWPTLRIGRLHSGFQFSDIRIAILAHHEIFHRYQQRRELKKPIQIRAIDSFLDLKKGDYVVHVSHGIGRYLGMDTIEEDGQKREYLVLEFDEGTKIYVPATKIELVQKYIGSSDHRPRLDKIGSKYWEVRKKRAENAVKDVASDLLHIQALRNAKEGIAYQKDTEWQREFEESFLYEETPDQLQALEEIKHDMELKRPMDRLICGDVGYGKTELAMRAAFKSVMDGKQVAVLVPTTILAQQHYATFSERMADYPVKIGVLSRFKTRKEQKDTLEKAAAGLIDILIGTHRLLQKDVYFKDLGLVIVDEEQRFGVEHKERLKRLRQTVDVLTLTATPIPRTLHMSLLGIKDISSLNTPPLGRQSIQTHIIRFDRDRIRQAIMLELNRDGQVYFVHNRVYNIERIAKNLSEIVPEARIMTVHGQMDEKLMEQRMRDFIDGRADILVATTIIESGLDIPNVNTIFINAADTFGLADLHQLRGRVGRYKHRAYAYFILPVDRPITPEAEKRVKAIEEFAELGAGFRIAMRDLEIRGAGNILGTEQHGHIAAVGYEMYCRLLELAVKKAKQEPIPELADVSIDLHLESFIPHTYIREDPLKMDIYRRLNRSTTFKEIDAIAEEIADRFGEIPHPVRNLLSESELRILAQRSKIRSLVKADGILILQVADLKRAEASLYKVKKHIRVINDSTLHLGLPKKGMLPEDLLDFLKKSIKI</sequence>
<dbReference type="HAMAP" id="MF_00969">
    <property type="entry name" value="TRCF"/>
    <property type="match status" value="1"/>
</dbReference>
<dbReference type="InterPro" id="IPR027417">
    <property type="entry name" value="P-loop_NTPase"/>
</dbReference>
<dbReference type="PROSITE" id="PS51192">
    <property type="entry name" value="HELICASE_ATP_BIND_1"/>
    <property type="match status" value="1"/>
</dbReference>
<name>A0A1V6M3R1_9BACT</name>
<dbReference type="CDD" id="cd17991">
    <property type="entry name" value="DEXHc_TRCF"/>
    <property type="match status" value="1"/>
</dbReference>
<dbReference type="Pfam" id="PF02559">
    <property type="entry name" value="CarD_TRCF_RID"/>
    <property type="match status" value="1"/>
</dbReference>
<evidence type="ECO:0000256" key="2">
    <source>
        <dbReference type="ARBA" id="ARBA00022490"/>
    </source>
</evidence>
<gene>
    <name evidence="13" type="primary">mfd</name>
    <name evidence="16" type="ORF">BIY37_00155</name>
</gene>
<accession>A0A1V6M3R1</accession>
<evidence type="ECO:0000256" key="11">
    <source>
        <dbReference type="ARBA" id="ARBA00061399"/>
    </source>
</evidence>
<proteinExistence type="inferred from homology"/>
<dbReference type="PROSITE" id="PS51194">
    <property type="entry name" value="HELICASE_CTER"/>
    <property type="match status" value="1"/>
</dbReference>
<keyword evidence="9 13" id="KW-0234">DNA repair</keyword>
<comment type="subcellular location">
    <subcellularLocation>
        <location evidence="1 13">Cytoplasm</location>
    </subcellularLocation>
</comment>
<dbReference type="SMART" id="SM00487">
    <property type="entry name" value="DEXDc"/>
    <property type="match status" value="1"/>
</dbReference>
<dbReference type="Gene3D" id="3.40.50.11180">
    <property type="match status" value="1"/>
</dbReference>
<dbReference type="SUPFAM" id="SSF143517">
    <property type="entry name" value="TRCF domain-like"/>
    <property type="match status" value="1"/>
</dbReference>
<dbReference type="PANTHER" id="PTHR47964:SF1">
    <property type="entry name" value="ATP-DEPENDENT DNA HELICASE HOMOLOG RECG, CHLOROPLASTIC"/>
    <property type="match status" value="1"/>
</dbReference>
<dbReference type="Pfam" id="PF00270">
    <property type="entry name" value="DEAD"/>
    <property type="match status" value="1"/>
</dbReference>
<protein>
    <recommendedName>
        <fullName evidence="12 13">Transcription-repair-coupling factor</fullName>
        <shortName evidence="13">TRCF</shortName>
        <ecNumber evidence="13">3.6.4.-</ecNumber>
    </recommendedName>
</protein>
<organism evidence="16 17">
    <name type="scientific">Candidatus Brocadia sapporoensis</name>
    <dbReference type="NCBI Taxonomy" id="392547"/>
    <lineage>
        <taxon>Bacteria</taxon>
        <taxon>Pseudomonadati</taxon>
        <taxon>Planctomycetota</taxon>
        <taxon>Candidatus Brocadiia</taxon>
        <taxon>Candidatus Brocadiales</taxon>
        <taxon>Candidatus Brocadiaceae</taxon>
        <taxon>Candidatus Brocadia</taxon>
    </lineage>
</organism>
<keyword evidence="4 13" id="KW-0227">DNA damage</keyword>
<dbReference type="GO" id="GO:0016787">
    <property type="term" value="F:hydrolase activity"/>
    <property type="evidence" value="ECO:0007669"/>
    <property type="project" value="UniProtKB-KW"/>
</dbReference>